<dbReference type="SMR" id="A0B6L8"/>
<keyword evidence="6 8" id="KW-0456">Lyase</keyword>
<dbReference type="NCBIfam" id="TIGR00722">
    <property type="entry name" value="ttdA_fumA_fumB"/>
    <property type="match status" value="1"/>
</dbReference>
<evidence type="ECO:0000256" key="4">
    <source>
        <dbReference type="ARBA" id="ARBA00023004"/>
    </source>
</evidence>
<keyword evidence="4" id="KW-0408">Iron</keyword>
<comment type="similarity">
    <text evidence="1">Belongs to the class-I fumarase family.</text>
</comment>
<dbReference type="STRING" id="349307.Mthe_0551"/>
<keyword evidence="3" id="KW-0479">Metal-binding</keyword>
<dbReference type="GO" id="GO:0004333">
    <property type="term" value="F:fumarate hydratase activity"/>
    <property type="evidence" value="ECO:0007669"/>
    <property type="project" value="UniProtKB-EC"/>
</dbReference>
<evidence type="ECO:0000313" key="8">
    <source>
        <dbReference type="EMBL" id="ABK14342.1"/>
    </source>
</evidence>
<dbReference type="Pfam" id="PF05681">
    <property type="entry name" value="Fumerase"/>
    <property type="match status" value="1"/>
</dbReference>
<name>A0B6L8_METTP</name>
<accession>A0B6L8</accession>
<evidence type="ECO:0000256" key="1">
    <source>
        <dbReference type="ARBA" id="ARBA00008876"/>
    </source>
</evidence>
<proteinExistence type="inferred from homology"/>
<gene>
    <name evidence="8" type="ordered locus">Mthe_0551</name>
</gene>
<dbReference type="HOGENOM" id="CLU_041245_0_0_2"/>
<protein>
    <submittedName>
        <fullName evidence="8">Fumarase alpha subunit</fullName>
        <ecNumber evidence="8">4.2.1.2</ecNumber>
    </submittedName>
</protein>
<dbReference type="AlphaFoldDB" id="A0B6L8"/>
<dbReference type="Proteomes" id="UP000000674">
    <property type="component" value="Chromosome"/>
</dbReference>
<dbReference type="EC" id="4.2.1.2" evidence="8"/>
<dbReference type="InterPro" id="IPR004646">
    <property type="entry name" value="Fe-S_hydro-lyase_TtdA-typ_cat"/>
</dbReference>
<dbReference type="PANTHER" id="PTHR30389">
    <property type="entry name" value="FUMARATE HYDRATASE-RELATED"/>
    <property type="match status" value="1"/>
</dbReference>
<dbReference type="InterPro" id="IPR051208">
    <property type="entry name" value="Class-I_Fumarase/Tartrate_DH"/>
</dbReference>
<dbReference type="KEGG" id="mtp:Mthe_0551"/>
<dbReference type="GO" id="GO:0051539">
    <property type="term" value="F:4 iron, 4 sulfur cluster binding"/>
    <property type="evidence" value="ECO:0007669"/>
    <property type="project" value="UniProtKB-KW"/>
</dbReference>
<evidence type="ECO:0000259" key="7">
    <source>
        <dbReference type="Pfam" id="PF05681"/>
    </source>
</evidence>
<sequence length="271" mass="29126">MVKATEAVACKSQISLPGWVVRLIENALRSERSEIARYHLNAILNNIRIAEADARPVCQDTGLPVFHVEIGEGCSFDFNLWEAIAEGVTIATRKGMLRSNVVDPLSRLNTGDNTGPGMPYLIVDHVTGDSLRITAFPKGAGSENMSFLGMLNPADDPFEYILENLAERVSNACPPVFVGIGIGGTFDQAAALAKRAIIGLPGESKEELLLLKRINDLGIGPMGLGGDTTALGVKIERAFCHTASLPVAVNLQCWANRRATARVTEDGWSIE</sequence>
<dbReference type="GO" id="GO:0046872">
    <property type="term" value="F:metal ion binding"/>
    <property type="evidence" value="ECO:0007669"/>
    <property type="project" value="UniProtKB-KW"/>
</dbReference>
<evidence type="ECO:0000256" key="6">
    <source>
        <dbReference type="ARBA" id="ARBA00023239"/>
    </source>
</evidence>
<feature type="domain" description="Fe-S hydro-lyase tartrate dehydratase alpha-type catalytic" evidence="7">
    <location>
        <begin position="4"/>
        <end position="261"/>
    </location>
</feature>
<evidence type="ECO:0000256" key="3">
    <source>
        <dbReference type="ARBA" id="ARBA00022723"/>
    </source>
</evidence>
<organism evidence="8 9">
    <name type="scientific">Methanothrix thermoacetophila (strain DSM 6194 / JCM 14653 / NBRC 101360 / PT)</name>
    <name type="common">Methanosaeta thermophila</name>
    <dbReference type="NCBI Taxonomy" id="349307"/>
    <lineage>
        <taxon>Archaea</taxon>
        <taxon>Methanobacteriati</taxon>
        <taxon>Methanobacteriota</taxon>
        <taxon>Stenosarchaea group</taxon>
        <taxon>Methanomicrobia</taxon>
        <taxon>Methanotrichales</taxon>
        <taxon>Methanotrichaceae</taxon>
        <taxon>Methanothrix</taxon>
    </lineage>
</organism>
<evidence type="ECO:0000256" key="2">
    <source>
        <dbReference type="ARBA" id="ARBA00022485"/>
    </source>
</evidence>
<keyword evidence="5" id="KW-0411">Iron-sulfur</keyword>
<dbReference type="EMBL" id="CP000477">
    <property type="protein sequence ID" value="ABK14342.1"/>
    <property type="molecule type" value="Genomic_DNA"/>
</dbReference>
<reference evidence="8 9" key="1">
    <citation type="submission" date="2006-10" db="EMBL/GenBank/DDBJ databases">
        <title>Complete sequence of Methanosaeta thermophila PT.</title>
        <authorList>
            <consortium name="US DOE Joint Genome Institute"/>
            <person name="Copeland A."/>
            <person name="Lucas S."/>
            <person name="Lapidus A."/>
            <person name="Barry K."/>
            <person name="Detter J.C."/>
            <person name="Glavina del Rio T."/>
            <person name="Hammon N."/>
            <person name="Israni S."/>
            <person name="Pitluck S."/>
            <person name="Chain P."/>
            <person name="Malfatti S."/>
            <person name="Shin M."/>
            <person name="Vergez L."/>
            <person name="Schmutz J."/>
            <person name="Larimer F."/>
            <person name="Land M."/>
            <person name="Hauser L."/>
            <person name="Kyrpides N."/>
            <person name="Kim E."/>
            <person name="Smith K.S."/>
            <person name="Ingram-Smith C."/>
            <person name="Richardson P."/>
        </authorList>
    </citation>
    <scope>NUCLEOTIDE SEQUENCE [LARGE SCALE GENOMIC DNA]</scope>
    <source>
        <strain evidence="9">DSM 6194 / JCM 14653 / NBRC 101360 / PT</strain>
    </source>
</reference>
<keyword evidence="9" id="KW-1185">Reference proteome</keyword>
<evidence type="ECO:0000256" key="5">
    <source>
        <dbReference type="ARBA" id="ARBA00023014"/>
    </source>
</evidence>
<keyword evidence="2" id="KW-0004">4Fe-4S</keyword>
<evidence type="ECO:0000313" key="9">
    <source>
        <dbReference type="Proteomes" id="UP000000674"/>
    </source>
</evidence>
<dbReference type="PANTHER" id="PTHR30389:SF17">
    <property type="entry name" value="L(+)-TARTRATE DEHYDRATASE SUBUNIT ALPHA-RELATED"/>
    <property type="match status" value="1"/>
</dbReference>
<dbReference type="NCBIfam" id="NF004885">
    <property type="entry name" value="PRK06246.1"/>
    <property type="match status" value="1"/>
</dbReference>